<proteinExistence type="predicted"/>
<sequence>MSSVWVATDVSASTGSAAGKTGDRGGPGPKGSCPSAGEGNEVTCPSESADTSCSHDSNDGGTCTQTSGKGQKPNVRSAAPGPAGERGEQGPPPPATDPHDPQGERSLPGQVSVVSSSSGLDLGGQAAETLRDQHTGNGLNDRTSVGSVSKGKKADTDKNEQEQDEHLRNTANVEQRPPAGDSTKADTSVSQTDASSITPSRGETAGGSHSEDPSAPTPQNTGNTPSNSSTVDNAVSSDAAKDLSNAATSSAESESTRNQNGEGAGGTESTTNTTTTTTTTLPPEPANNKKGYADSSSSISSSVWVRVPLLIVVTLACILVC</sequence>
<feature type="compositionally biased region" description="Polar residues" evidence="1">
    <location>
        <begin position="185"/>
        <end position="201"/>
    </location>
</feature>
<name>A0A1X0NFP5_9TRYP</name>
<feature type="compositionally biased region" description="Polar residues" evidence="1">
    <location>
        <begin position="1"/>
        <end position="16"/>
    </location>
</feature>
<keyword evidence="3" id="KW-1185">Reference proteome</keyword>
<protein>
    <submittedName>
        <fullName evidence="2">Uncharacterized protein</fullName>
    </submittedName>
</protein>
<evidence type="ECO:0000256" key="1">
    <source>
        <dbReference type="SAM" id="MobiDB-lite"/>
    </source>
</evidence>
<dbReference type="Proteomes" id="UP000192257">
    <property type="component" value="Unassembled WGS sequence"/>
</dbReference>
<evidence type="ECO:0000313" key="2">
    <source>
        <dbReference type="EMBL" id="ORC83477.1"/>
    </source>
</evidence>
<feature type="compositionally biased region" description="Basic and acidic residues" evidence="1">
    <location>
        <begin position="152"/>
        <end position="168"/>
    </location>
</feature>
<evidence type="ECO:0000313" key="3">
    <source>
        <dbReference type="Proteomes" id="UP000192257"/>
    </source>
</evidence>
<comment type="caution">
    <text evidence="2">The sequence shown here is derived from an EMBL/GenBank/DDBJ whole genome shotgun (WGS) entry which is preliminary data.</text>
</comment>
<dbReference type="AlphaFoldDB" id="A0A1X0NFP5"/>
<dbReference type="RefSeq" id="XP_028877543.1">
    <property type="nucleotide sequence ID" value="XM_029031156.1"/>
</dbReference>
<dbReference type="EMBL" id="NBCO01000068">
    <property type="protein sequence ID" value="ORC83477.1"/>
    <property type="molecule type" value="Genomic_DNA"/>
</dbReference>
<organism evidence="2 3">
    <name type="scientific">Trypanosoma theileri</name>
    <dbReference type="NCBI Taxonomy" id="67003"/>
    <lineage>
        <taxon>Eukaryota</taxon>
        <taxon>Discoba</taxon>
        <taxon>Euglenozoa</taxon>
        <taxon>Kinetoplastea</taxon>
        <taxon>Metakinetoplastina</taxon>
        <taxon>Trypanosomatida</taxon>
        <taxon>Trypanosomatidae</taxon>
        <taxon>Trypanosoma</taxon>
    </lineage>
</organism>
<feature type="compositionally biased region" description="Polar residues" evidence="1">
    <location>
        <begin position="217"/>
        <end position="236"/>
    </location>
</feature>
<reference evidence="2 3" key="1">
    <citation type="submission" date="2017-03" db="EMBL/GenBank/DDBJ databases">
        <title>An alternative strategy for trypanosome survival in the mammalian bloodstream revealed through genome and transcriptome analysis of the ubiquitous bovine parasite Trypanosoma (Megatrypanum) theileri.</title>
        <authorList>
            <person name="Kelly S."/>
            <person name="Ivens A."/>
            <person name="Mott A."/>
            <person name="O'Neill E."/>
            <person name="Emms D."/>
            <person name="Macleod O."/>
            <person name="Voorheis P."/>
            <person name="Matthews J."/>
            <person name="Matthews K."/>
            <person name="Carrington M."/>
        </authorList>
    </citation>
    <scope>NUCLEOTIDE SEQUENCE [LARGE SCALE GENOMIC DNA]</scope>
    <source>
        <strain evidence="2">Edinburgh</strain>
    </source>
</reference>
<dbReference type="GeneID" id="39990936"/>
<feature type="region of interest" description="Disordered" evidence="1">
    <location>
        <begin position="1"/>
        <end position="296"/>
    </location>
</feature>
<gene>
    <name evidence="2" type="ORF">TM35_000681090</name>
</gene>
<feature type="compositionally biased region" description="Polar residues" evidence="1">
    <location>
        <begin position="43"/>
        <end position="69"/>
    </location>
</feature>
<feature type="compositionally biased region" description="Low complexity" evidence="1">
    <location>
        <begin position="270"/>
        <end position="280"/>
    </location>
</feature>
<feature type="compositionally biased region" description="Polar residues" evidence="1">
    <location>
        <begin position="135"/>
        <end position="147"/>
    </location>
</feature>
<accession>A0A1X0NFP5</accession>
<dbReference type="VEuPathDB" id="TriTrypDB:TM35_000681090"/>